<feature type="compositionally biased region" description="Basic and acidic residues" evidence="2">
    <location>
        <begin position="143"/>
        <end position="164"/>
    </location>
</feature>
<dbReference type="STRING" id="857967.G0R2Z9"/>
<dbReference type="InterPro" id="IPR009730">
    <property type="entry name" value="MFAP1_C"/>
</dbReference>
<evidence type="ECO:0000313" key="4">
    <source>
        <dbReference type="EMBL" id="EGR28159.1"/>
    </source>
</evidence>
<proteinExistence type="predicted"/>
<evidence type="ECO:0000313" key="5">
    <source>
        <dbReference type="Proteomes" id="UP000008983"/>
    </source>
</evidence>
<evidence type="ECO:0000256" key="1">
    <source>
        <dbReference type="SAM" id="Coils"/>
    </source>
</evidence>
<feature type="coiled-coil region" evidence="1">
    <location>
        <begin position="67"/>
        <end position="94"/>
    </location>
</feature>
<organism evidence="4 5">
    <name type="scientific">Ichthyophthirius multifiliis</name>
    <name type="common">White spot disease agent</name>
    <name type="synonym">Ich</name>
    <dbReference type="NCBI Taxonomy" id="5932"/>
    <lineage>
        <taxon>Eukaryota</taxon>
        <taxon>Sar</taxon>
        <taxon>Alveolata</taxon>
        <taxon>Ciliophora</taxon>
        <taxon>Intramacronucleata</taxon>
        <taxon>Oligohymenophorea</taxon>
        <taxon>Hymenostomatida</taxon>
        <taxon>Ophryoglenina</taxon>
        <taxon>Ichthyophthirius</taxon>
    </lineage>
</organism>
<dbReference type="InterPro" id="IPR033194">
    <property type="entry name" value="MFAP1"/>
</dbReference>
<accession>G0R2Z9</accession>
<dbReference type="Pfam" id="PF06991">
    <property type="entry name" value="MFAP1"/>
    <property type="match status" value="1"/>
</dbReference>
<feature type="region of interest" description="Disordered" evidence="2">
    <location>
        <begin position="101"/>
        <end position="213"/>
    </location>
</feature>
<sequence>MSNASDPFSILNKNRGDLRMPQIQKKQEIKVYRKGKIPENINEYGQNVSEDEDDIFPEAKSFSSLNSEKINNRLQQIESLIQEEENEGQKIETVQKAIQRRRQVQQSQIIQENPEFKKPMERKNIQNQEQEVKITNRAQLRAKLLEQQKQNEKIEEKIQPKEESSQSEEQEDENSEEEDDEEEDKDEDEDENEKKVMMKPVYIPKNERKQNNQIIEEELALQKEKEKIHEMKKNETKQLVIEAIRKDEQNDDNNNDNKSLIGIELPNDNDNINPSYEYEQWKIRELKRIRKTREDQKKERR</sequence>
<keyword evidence="5" id="KW-1185">Reference proteome</keyword>
<gene>
    <name evidence="4" type="ORF">IMG5_182060</name>
</gene>
<dbReference type="AlphaFoldDB" id="G0R2Z9"/>
<dbReference type="EMBL" id="GL984285">
    <property type="protein sequence ID" value="EGR28159.1"/>
    <property type="molecule type" value="Genomic_DNA"/>
</dbReference>
<dbReference type="Proteomes" id="UP000008983">
    <property type="component" value="Unassembled WGS sequence"/>
</dbReference>
<dbReference type="RefSeq" id="XP_004027504.1">
    <property type="nucleotide sequence ID" value="XM_004027455.1"/>
</dbReference>
<feature type="domain" description="Micro-fibrillar-associated protein 1 C-terminal" evidence="3">
    <location>
        <begin position="187"/>
        <end position="299"/>
    </location>
</feature>
<name>G0R2Z9_ICHMU</name>
<protein>
    <recommendedName>
        <fullName evidence="3">Micro-fibrillar-associated protein 1 C-terminal domain-containing protein</fullName>
    </recommendedName>
</protein>
<dbReference type="PANTHER" id="PTHR15327">
    <property type="entry name" value="MICROFIBRIL-ASSOCIATED PROTEIN"/>
    <property type="match status" value="1"/>
</dbReference>
<evidence type="ECO:0000259" key="3">
    <source>
        <dbReference type="Pfam" id="PF06991"/>
    </source>
</evidence>
<dbReference type="OMA" id="DEVEHRH"/>
<feature type="region of interest" description="Disordered" evidence="2">
    <location>
        <begin position="245"/>
        <end position="274"/>
    </location>
</feature>
<dbReference type="InParanoid" id="G0R2Z9"/>
<evidence type="ECO:0000256" key="2">
    <source>
        <dbReference type="SAM" id="MobiDB-lite"/>
    </source>
</evidence>
<keyword evidence="1" id="KW-0175">Coiled coil</keyword>
<dbReference type="GeneID" id="14904233"/>
<reference evidence="4 5" key="1">
    <citation type="submission" date="2011-07" db="EMBL/GenBank/DDBJ databases">
        <authorList>
            <person name="Coyne R."/>
            <person name="Brami D."/>
            <person name="Johnson J."/>
            <person name="Hostetler J."/>
            <person name="Hannick L."/>
            <person name="Clark T."/>
            <person name="Cassidy-Hanley D."/>
            <person name="Inman J."/>
        </authorList>
    </citation>
    <scope>NUCLEOTIDE SEQUENCE [LARGE SCALE GENOMIC DNA]</scope>
    <source>
        <strain evidence="4 5">G5</strain>
    </source>
</reference>
<feature type="compositionally biased region" description="Basic and acidic residues" evidence="2">
    <location>
        <begin position="114"/>
        <end position="134"/>
    </location>
</feature>
<feature type="compositionally biased region" description="Acidic residues" evidence="2">
    <location>
        <begin position="165"/>
        <end position="191"/>
    </location>
</feature>